<reference evidence="1" key="1">
    <citation type="journal article" date="2012" name="Science">
        <title>Fermentation, hydrogen, and sulfur metabolism in multiple uncultivated bacterial phyla.</title>
        <authorList>
            <person name="Wrighton K.C."/>
            <person name="Thomas B.C."/>
            <person name="Sharon I."/>
            <person name="Miller C.S."/>
            <person name="Castelle C.J."/>
            <person name="VerBerkmoes N.C."/>
            <person name="Wilkins M.J."/>
            <person name="Hettich R.L."/>
            <person name="Lipton M.S."/>
            <person name="Williams K.H."/>
            <person name="Long P.E."/>
            <person name="Banfield J.F."/>
        </authorList>
    </citation>
    <scope>NUCLEOTIDE SEQUENCE [LARGE SCALE GENOMIC DNA]</scope>
</reference>
<proteinExistence type="predicted"/>
<organism evidence="1">
    <name type="scientific">uncultured bacterium</name>
    <name type="common">gcode 4</name>
    <dbReference type="NCBI Taxonomy" id="1234023"/>
    <lineage>
        <taxon>Bacteria</taxon>
        <taxon>environmental samples</taxon>
    </lineage>
</organism>
<dbReference type="EMBL" id="AMFJ01000604">
    <property type="protein sequence ID" value="EKE27003.1"/>
    <property type="molecule type" value="Genomic_DNA"/>
</dbReference>
<sequence length="138" mass="16618">MRLKMTPDWEIDSSKYSPSNINIDGISWFQAMEMDAVLTYFIKIFQDNGNEWKMNKAEFDKIIWTLEESARKSKAWWITQFIYNPANIKSVYWGALEIKEDKIQLKEYILQYLLRCKNQFSIRNSIKKFKFKYCAVID</sequence>
<dbReference type="AlphaFoldDB" id="K2FVM0"/>
<evidence type="ECO:0000313" key="1">
    <source>
        <dbReference type="EMBL" id="EKE27003.1"/>
    </source>
</evidence>
<protein>
    <submittedName>
        <fullName evidence="1">Uncharacterized protein</fullName>
    </submittedName>
</protein>
<comment type="caution">
    <text evidence="1">The sequence shown here is derived from an EMBL/GenBank/DDBJ whole genome shotgun (WGS) entry which is preliminary data.</text>
</comment>
<accession>K2FVM0</accession>
<gene>
    <name evidence="1" type="ORF">ACD_4C00088G0005</name>
</gene>
<name>K2FVM0_9BACT</name>